<dbReference type="Pfam" id="PF03135">
    <property type="entry name" value="CagE_TrbE_VirB"/>
    <property type="match status" value="1"/>
</dbReference>
<reference evidence="5 6" key="1">
    <citation type="submission" date="2019-07" db="EMBL/GenBank/DDBJ databases">
        <title>The pathways for chlorine oxyanion respiration interact through the shared metabolite chlorate.</title>
        <authorList>
            <person name="Barnum T.P."/>
            <person name="Cheng Y."/>
            <person name="Hill K.A."/>
            <person name="Lucas L.N."/>
            <person name="Carlson H.K."/>
            <person name="Coates J.D."/>
        </authorList>
    </citation>
    <scope>NUCLEOTIDE SEQUENCE [LARGE SCALE GENOMIC DNA]</scope>
    <source>
        <strain evidence="5 6">BK-1</strain>
    </source>
</reference>
<dbReference type="OrthoDB" id="9816422at2"/>
<dbReference type="InterPro" id="IPR027417">
    <property type="entry name" value="P-loop_NTPase"/>
</dbReference>
<name>A0A557RX36_9GAMM</name>
<evidence type="ECO:0000256" key="1">
    <source>
        <dbReference type="ARBA" id="ARBA00006512"/>
    </source>
</evidence>
<gene>
    <name evidence="5" type="ORF">FHP88_17675</name>
</gene>
<keyword evidence="3" id="KW-0067">ATP-binding</keyword>
<dbReference type="NCBIfam" id="NF010404">
    <property type="entry name" value="PRK13830.1"/>
    <property type="match status" value="1"/>
</dbReference>
<comment type="similarity">
    <text evidence="1">Belongs to the TrbE/VirB4 family.</text>
</comment>
<evidence type="ECO:0000259" key="4">
    <source>
        <dbReference type="Pfam" id="PF03135"/>
    </source>
</evidence>
<dbReference type="EMBL" id="VMNH01000030">
    <property type="protein sequence ID" value="TVO69688.1"/>
    <property type="molecule type" value="Genomic_DNA"/>
</dbReference>
<dbReference type="InterPro" id="IPR018145">
    <property type="entry name" value="CagE_TrbE_VirB_cntrl_dom"/>
</dbReference>
<dbReference type="PANTHER" id="PTHR30121">
    <property type="entry name" value="UNCHARACTERIZED PROTEIN YJGR-RELATED"/>
    <property type="match status" value="1"/>
</dbReference>
<keyword evidence="6" id="KW-1185">Reference proteome</keyword>
<dbReference type="SUPFAM" id="SSF52540">
    <property type="entry name" value="P-loop containing nucleoside triphosphate hydrolases"/>
    <property type="match status" value="1"/>
</dbReference>
<keyword evidence="2" id="KW-0547">Nucleotide-binding</keyword>
<organism evidence="5 6">
    <name type="scientific">Sedimenticola selenatireducens</name>
    <dbReference type="NCBI Taxonomy" id="191960"/>
    <lineage>
        <taxon>Bacteria</taxon>
        <taxon>Pseudomonadati</taxon>
        <taxon>Pseudomonadota</taxon>
        <taxon>Gammaproteobacteria</taxon>
        <taxon>Chromatiales</taxon>
        <taxon>Sedimenticolaceae</taxon>
        <taxon>Sedimenticola</taxon>
    </lineage>
</organism>
<proteinExistence type="inferred from homology"/>
<dbReference type="Proteomes" id="UP000316649">
    <property type="component" value="Unassembled WGS sequence"/>
</dbReference>
<evidence type="ECO:0000256" key="2">
    <source>
        <dbReference type="ARBA" id="ARBA00022741"/>
    </source>
</evidence>
<feature type="domain" description="CagE TrbE VirB component of type IV transporter system central" evidence="4">
    <location>
        <begin position="193"/>
        <end position="395"/>
    </location>
</feature>
<dbReference type="GO" id="GO:0005524">
    <property type="term" value="F:ATP binding"/>
    <property type="evidence" value="ECO:0007669"/>
    <property type="project" value="UniProtKB-KW"/>
</dbReference>
<dbReference type="InterPro" id="IPR051162">
    <property type="entry name" value="T4SS_component"/>
</dbReference>
<evidence type="ECO:0000313" key="5">
    <source>
        <dbReference type="EMBL" id="TVO69688.1"/>
    </source>
</evidence>
<comment type="caution">
    <text evidence="5">The sequence shown here is derived from an EMBL/GenBank/DDBJ whole genome shotgun (WGS) entry which is preliminary data.</text>
</comment>
<protein>
    <submittedName>
        <fullName evidence="5">Conjugal transfer protein TrbE</fullName>
    </submittedName>
</protein>
<dbReference type="Gene3D" id="3.40.50.300">
    <property type="entry name" value="P-loop containing nucleotide triphosphate hydrolases"/>
    <property type="match status" value="1"/>
</dbReference>
<sequence length="807" mass="90784">MLALKQFRQTLKGFPDLLNYAAEIEDGIIQGKDGSFTAGWIYRGDDLSSALPSQRNAQAAQVNTALSMLGSGWMTHHDCIRTPVAAYANREASHFPDPISRLIDEERRALFEQHGNYYESLHVLFLTYLPPTSGKSKLRNYVYEEDGKTQTHSATAELRRFTATVAELEDRLGAFFQMTRLKGHAFVSEQGENQIRDELLSYLHWISTGIRQPINLPSVPMYLDTVIGSQDLRGGIAPIVGENHIRVVALDGFPQDSFPDVLSHLDQVPISYRWNTRFIYLEAYEAEQELERFRKVWEQKERTMRDQMFNTQNGKIDLDARDMTNDVVNAKAEAASGIVRYGYYTSVIILMDEDVATVEESAKQVITLIRNLGFGARLETINALEAWLGSMPSHGVQNIRRPPMHTLNLAHLLPLTSVWAGRDHNPCPFYPPKSPPLIYGATDGSTPWRFNLHVGDIGHTLMLGPTGSGKSTKLAFIMAQFLRYPNATMFGFDKDYSAYALTKGLGGDHYDIGGDGAEIAFAPLKDLQTERDLAWASQWIEMLVELQGVQLTPQHRKEIHRSLLLLKGSHHQTLTDYHATVQSPEIKDAIEPYTTEGPFGQMFDAESDSLKAGHFQIFEVGHLMGLGERAVLPALDYLFYRIEKRLKGQPAMIALDEAWVMLGHPAFRAKIREWLKVLRKANCAVVLATQSLTDAAHSGILDVINESCLTKIYLANPQALEEESAALYQRLGINSTQLKIISQLTPKRDYYYSSPLGQRRYRLDLGPLALSFVAVSGKEEVAQVKRFEAQCGDGWQLEWMKERGVQT</sequence>
<dbReference type="PANTHER" id="PTHR30121:SF12">
    <property type="entry name" value="TYPE IV SECRETION SYSTEM PROTEIN CAGE"/>
    <property type="match status" value="1"/>
</dbReference>
<evidence type="ECO:0000313" key="6">
    <source>
        <dbReference type="Proteomes" id="UP000316649"/>
    </source>
</evidence>
<accession>A0A557RX36</accession>
<dbReference type="AlphaFoldDB" id="A0A557RX36"/>
<dbReference type="RefSeq" id="WP_144360425.1">
    <property type="nucleotide sequence ID" value="NZ_VMNH01000030.1"/>
</dbReference>
<evidence type="ECO:0000256" key="3">
    <source>
        <dbReference type="ARBA" id="ARBA00022840"/>
    </source>
</evidence>